<evidence type="ECO:0000256" key="1">
    <source>
        <dbReference type="ARBA" id="ARBA00022741"/>
    </source>
</evidence>
<organism evidence="6 7">
    <name type="scientific">Malassezia cuniculi</name>
    <dbReference type="NCBI Taxonomy" id="948313"/>
    <lineage>
        <taxon>Eukaryota</taxon>
        <taxon>Fungi</taxon>
        <taxon>Dikarya</taxon>
        <taxon>Basidiomycota</taxon>
        <taxon>Ustilaginomycotina</taxon>
        <taxon>Malasseziomycetes</taxon>
        <taxon>Malasseziales</taxon>
        <taxon>Malasseziaceae</taxon>
        <taxon>Malassezia</taxon>
    </lineage>
</organism>
<dbReference type="InterPro" id="IPR016491">
    <property type="entry name" value="Septin"/>
</dbReference>
<name>A0AAF0EUW9_9BASI</name>
<gene>
    <name evidence="6" type="primary">CDC3</name>
    <name evidence="6" type="ORF">MCUN1_002445</name>
</gene>
<evidence type="ECO:0000313" key="7">
    <source>
        <dbReference type="Proteomes" id="UP001219933"/>
    </source>
</evidence>
<dbReference type="GO" id="GO:0032156">
    <property type="term" value="C:septin cytoskeleton"/>
    <property type="evidence" value="ECO:0007669"/>
    <property type="project" value="UniProtKB-ARBA"/>
</dbReference>
<keyword evidence="6" id="KW-0132">Cell division</keyword>
<proteinExistence type="inferred from homology"/>
<dbReference type="Proteomes" id="UP001219933">
    <property type="component" value="Chromosome 3"/>
</dbReference>
<keyword evidence="6" id="KW-0131">Cell cycle</keyword>
<evidence type="ECO:0000256" key="3">
    <source>
        <dbReference type="RuleBase" id="RU004560"/>
    </source>
</evidence>
<dbReference type="AlphaFoldDB" id="A0AAF0EUW9"/>
<evidence type="ECO:0000259" key="5">
    <source>
        <dbReference type="PROSITE" id="PS51719"/>
    </source>
</evidence>
<feature type="coiled-coil region" evidence="4">
    <location>
        <begin position="348"/>
        <end position="397"/>
    </location>
</feature>
<comment type="similarity">
    <text evidence="3">Belongs to the TRAFAC class TrmE-Era-EngA-EngB-Septin-like GTPase superfamily. Septin GTPase family.</text>
</comment>
<dbReference type="SUPFAM" id="SSF52540">
    <property type="entry name" value="P-loop containing nucleoside triphosphate hydrolases"/>
    <property type="match status" value="1"/>
</dbReference>
<keyword evidence="2 3" id="KW-0342">GTP-binding</keyword>
<dbReference type="PIRSF" id="PIRSF006698">
    <property type="entry name" value="Septin"/>
    <property type="match status" value="1"/>
</dbReference>
<keyword evidence="4" id="KW-0175">Coiled coil</keyword>
<dbReference type="Gene3D" id="3.40.50.300">
    <property type="entry name" value="P-loop containing nucleotide triphosphate hydrolases"/>
    <property type="match status" value="1"/>
</dbReference>
<keyword evidence="7" id="KW-1185">Reference proteome</keyword>
<dbReference type="PROSITE" id="PS51719">
    <property type="entry name" value="G_SEPTIN"/>
    <property type="match status" value="1"/>
</dbReference>
<dbReference type="GO" id="GO:0051301">
    <property type="term" value="P:cell division"/>
    <property type="evidence" value="ECO:0007669"/>
    <property type="project" value="UniProtKB-KW"/>
</dbReference>
<dbReference type="CDD" id="cd01850">
    <property type="entry name" value="CDC_Septin"/>
    <property type="match status" value="1"/>
</dbReference>
<protein>
    <submittedName>
        <fullName evidence="6">Cell division control protein 3</fullName>
    </submittedName>
</protein>
<sequence>MAAAEAAAPPPQVQRRKLTSYVGFANLPNQVHRSCVRKGFSFTAMVVGETGLGKSTLINTLFNTNLVPSGEERGLHDEPAKTVNIETISADIEENDVRLRLNIIDTPGFGDFINNSEAWDPILQTIEARMDSYLEQENRVNRSRIVDNRVHALLYFIQPTGHALRQIDIEFLSRLNDRVNVIPIIAKSDTLSEEEVASFKKRIMADLKHHGIQTVTLPISEYDDEETIAETQEIQSRIPFAIVGSNNIVTTADGRHVRGRAYPWGVIEIDNEDHSDFVKLRQMLIRTNMEDLKEQANVLYENYRRQKLISMGVVQDESVFKQVNPGAQHAEARALHEAKLARMENEMKLVFQRKVSEKEAKLKQSEEELYARHSEMRHALDTQRQELEEYKRRLQNSLR</sequence>
<evidence type="ECO:0000256" key="2">
    <source>
        <dbReference type="ARBA" id="ARBA00023134"/>
    </source>
</evidence>
<reference evidence="6" key="1">
    <citation type="submission" date="2023-03" db="EMBL/GenBank/DDBJ databases">
        <title>Mating type loci evolution in Malassezia.</title>
        <authorList>
            <person name="Coelho M.A."/>
        </authorList>
    </citation>
    <scope>NUCLEOTIDE SEQUENCE</scope>
    <source>
        <strain evidence="6">CBS 11721</strain>
    </source>
</reference>
<keyword evidence="1 3" id="KW-0547">Nucleotide-binding</keyword>
<dbReference type="GO" id="GO:0005938">
    <property type="term" value="C:cell cortex"/>
    <property type="evidence" value="ECO:0007669"/>
    <property type="project" value="UniProtKB-ARBA"/>
</dbReference>
<evidence type="ECO:0000313" key="6">
    <source>
        <dbReference type="EMBL" id="WFD35589.1"/>
    </source>
</evidence>
<dbReference type="InterPro" id="IPR030379">
    <property type="entry name" value="G_SEPTIN_dom"/>
</dbReference>
<dbReference type="EMBL" id="CP119879">
    <property type="protein sequence ID" value="WFD35589.1"/>
    <property type="molecule type" value="Genomic_DNA"/>
</dbReference>
<evidence type="ECO:0000256" key="4">
    <source>
        <dbReference type="SAM" id="Coils"/>
    </source>
</evidence>
<accession>A0AAF0EUW9</accession>
<dbReference type="GO" id="GO:0005525">
    <property type="term" value="F:GTP binding"/>
    <property type="evidence" value="ECO:0007669"/>
    <property type="project" value="UniProtKB-KW"/>
</dbReference>
<feature type="domain" description="Septin-type G" evidence="5">
    <location>
        <begin position="38"/>
        <end position="310"/>
    </location>
</feature>
<dbReference type="FunFam" id="3.40.50.300:FF:000196">
    <property type="entry name" value="Cell division control 3"/>
    <property type="match status" value="1"/>
</dbReference>
<dbReference type="PANTHER" id="PTHR18884">
    <property type="entry name" value="SEPTIN"/>
    <property type="match status" value="1"/>
</dbReference>
<dbReference type="Pfam" id="PF00735">
    <property type="entry name" value="Septin"/>
    <property type="match status" value="1"/>
</dbReference>
<dbReference type="InterPro" id="IPR027417">
    <property type="entry name" value="P-loop_NTPase"/>
</dbReference>